<proteinExistence type="predicted"/>
<dbReference type="InterPro" id="IPR011006">
    <property type="entry name" value="CheY-like_superfamily"/>
</dbReference>
<dbReference type="SMART" id="SM00448">
    <property type="entry name" value="REC"/>
    <property type="match status" value="1"/>
</dbReference>
<dbReference type="InterPro" id="IPR052893">
    <property type="entry name" value="TCS_response_regulator"/>
</dbReference>
<gene>
    <name evidence="3" type="ORF">DN752_11910</name>
</gene>
<sequence>MNRKIKCVLLIDDDEPTNFINEIILKRTGQVESIVAVQSGMAALEYLNNVNSDENTRPELIFLDINMPGISGWDFLEEYKKLPHHQKAKNVIVMLTTSLNPDDDEKAKTFQEISEYHSKPLTYEKINDIIKKHFSDR</sequence>
<dbReference type="SUPFAM" id="SSF52172">
    <property type="entry name" value="CheY-like"/>
    <property type="match status" value="1"/>
</dbReference>
<dbReference type="Pfam" id="PF00072">
    <property type="entry name" value="Response_reg"/>
    <property type="match status" value="1"/>
</dbReference>
<evidence type="ECO:0000313" key="3">
    <source>
        <dbReference type="EMBL" id="AWW30771.1"/>
    </source>
</evidence>
<dbReference type="KEGG" id="est:DN752_11910"/>
<feature type="modified residue" description="4-aspartylphosphate" evidence="1">
    <location>
        <position position="64"/>
    </location>
</feature>
<dbReference type="Gene3D" id="3.40.50.2300">
    <property type="match status" value="1"/>
</dbReference>
<evidence type="ECO:0000259" key="2">
    <source>
        <dbReference type="PROSITE" id="PS50110"/>
    </source>
</evidence>
<dbReference type="PANTHER" id="PTHR44520">
    <property type="entry name" value="RESPONSE REGULATOR RCP1-RELATED"/>
    <property type="match status" value="1"/>
</dbReference>
<dbReference type="EMBL" id="CP030041">
    <property type="protein sequence ID" value="AWW30771.1"/>
    <property type="molecule type" value="Genomic_DNA"/>
</dbReference>
<dbReference type="PROSITE" id="PS50110">
    <property type="entry name" value="RESPONSE_REGULATORY"/>
    <property type="match status" value="1"/>
</dbReference>
<evidence type="ECO:0000313" key="4">
    <source>
        <dbReference type="Proteomes" id="UP000248688"/>
    </source>
</evidence>
<protein>
    <submittedName>
        <fullName evidence="3">Response regulator</fullName>
    </submittedName>
</protein>
<evidence type="ECO:0000256" key="1">
    <source>
        <dbReference type="PROSITE-ProRule" id="PRU00169"/>
    </source>
</evidence>
<dbReference type="RefSeq" id="WP_112784148.1">
    <property type="nucleotide sequence ID" value="NZ_CP030041.1"/>
</dbReference>
<keyword evidence="4" id="KW-1185">Reference proteome</keyword>
<feature type="domain" description="Response regulatory" evidence="2">
    <location>
        <begin position="7"/>
        <end position="134"/>
    </location>
</feature>
<organism evidence="3 4">
    <name type="scientific">Echinicola strongylocentroti</name>
    <dbReference type="NCBI Taxonomy" id="1795355"/>
    <lineage>
        <taxon>Bacteria</taxon>
        <taxon>Pseudomonadati</taxon>
        <taxon>Bacteroidota</taxon>
        <taxon>Cytophagia</taxon>
        <taxon>Cytophagales</taxon>
        <taxon>Cyclobacteriaceae</taxon>
        <taxon>Echinicola</taxon>
    </lineage>
</organism>
<accession>A0A2Z4II17</accession>
<name>A0A2Z4II17_9BACT</name>
<dbReference type="AlphaFoldDB" id="A0A2Z4II17"/>
<reference evidence="3 4" key="1">
    <citation type="submission" date="2018-06" db="EMBL/GenBank/DDBJ databases">
        <title>Echinicola strongylocentroti sp. nov., isolated from a sea urchin Strongylocentrotus intermedius.</title>
        <authorList>
            <person name="Bae S.S."/>
        </authorList>
    </citation>
    <scope>NUCLEOTIDE SEQUENCE [LARGE SCALE GENOMIC DNA]</scope>
    <source>
        <strain evidence="3 4">MEBiC08714</strain>
    </source>
</reference>
<keyword evidence="1" id="KW-0597">Phosphoprotein</keyword>
<dbReference type="InterPro" id="IPR001789">
    <property type="entry name" value="Sig_transdc_resp-reg_receiver"/>
</dbReference>
<dbReference type="PANTHER" id="PTHR44520:SF2">
    <property type="entry name" value="RESPONSE REGULATOR RCP1"/>
    <property type="match status" value="1"/>
</dbReference>
<dbReference type="Proteomes" id="UP000248688">
    <property type="component" value="Chromosome"/>
</dbReference>
<dbReference type="OrthoDB" id="1524091at2"/>
<dbReference type="GO" id="GO:0000160">
    <property type="term" value="P:phosphorelay signal transduction system"/>
    <property type="evidence" value="ECO:0007669"/>
    <property type="project" value="InterPro"/>
</dbReference>